<evidence type="ECO:0000313" key="8">
    <source>
        <dbReference type="Proteomes" id="UP000800984"/>
    </source>
</evidence>
<keyword evidence="4 6" id="KW-1133">Transmembrane helix</keyword>
<keyword evidence="6" id="KW-0592">Phosphate transport</keyword>
<dbReference type="Pfam" id="PF01384">
    <property type="entry name" value="PHO4"/>
    <property type="match status" value="1"/>
</dbReference>
<evidence type="ECO:0000256" key="4">
    <source>
        <dbReference type="ARBA" id="ARBA00022989"/>
    </source>
</evidence>
<evidence type="ECO:0000256" key="2">
    <source>
        <dbReference type="ARBA" id="ARBA00022448"/>
    </source>
</evidence>
<keyword evidence="5 6" id="KW-0472">Membrane</keyword>
<reference evidence="7 8" key="1">
    <citation type="submission" date="2020-02" db="EMBL/GenBank/DDBJ databases">
        <authorList>
            <person name="Chen W.-M."/>
        </authorList>
    </citation>
    <scope>NUCLEOTIDE SEQUENCE [LARGE SCALE GENOMIC DNA]</scope>
    <source>
        <strain evidence="7 8">KDG-16</strain>
    </source>
</reference>
<evidence type="ECO:0000256" key="1">
    <source>
        <dbReference type="ARBA" id="ARBA00004141"/>
    </source>
</evidence>
<organism evidence="7 8">
    <name type="scientific">Flavobacterium difficile</name>
    <dbReference type="NCBI Taxonomy" id="2709659"/>
    <lineage>
        <taxon>Bacteria</taxon>
        <taxon>Pseudomonadati</taxon>
        <taxon>Bacteroidota</taxon>
        <taxon>Flavobacteriia</taxon>
        <taxon>Flavobacteriales</taxon>
        <taxon>Flavobacteriaceae</taxon>
        <taxon>Flavobacterium</taxon>
    </lineage>
</organism>
<feature type="transmembrane region" description="Helical" evidence="6">
    <location>
        <begin position="189"/>
        <end position="209"/>
    </location>
</feature>
<feature type="transmembrane region" description="Helical" evidence="6">
    <location>
        <begin position="36"/>
        <end position="57"/>
    </location>
</feature>
<dbReference type="Proteomes" id="UP000800984">
    <property type="component" value="Unassembled WGS sequence"/>
</dbReference>
<dbReference type="PANTHER" id="PTHR11101">
    <property type="entry name" value="PHOSPHATE TRANSPORTER"/>
    <property type="match status" value="1"/>
</dbReference>
<evidence type="ECO:0000313" key="7">
    <source>
        <dbReference type="EMBL" id="NHM02171.1"/>
    </source>
</evidence>
<sequence>MFTLLIVIIVIALLFDLVNGFHDAANSIATVVSTKVLSPTQAVIWAAFFNFIAYWVFDMSVGNTVAKTVDGSVINLWVILSGLLAATIWNLLTWKLGIPSSSSHTLIGGFAGAAVAHAGFGVLNLESIGLTVLFIFLAPFIGGIISFFIALVTIQRNFFKKISLSIAVSVLTVYVTYSLKDSLDIKPIMIWIIGILLGLFIVVYCWYELVHGKNPSHTKEGNMYKKLQLLSSAAFSLGHGGADSQKVMGIICAACIVYANEYRTSPDKNMPEFVKEYNLLNTTEVLQVVYKNEEGKVKKFKPSVGVFGKDTLFLDGKKIIDVTTGEKIYDDEKLNKDVAKTNPFLVSLSKDKINLNNFEKVSKKLTKLVVYSDKKDVKDVVTNEIIFKGKEVNPEYRYAKIFSKYLDKDGKLLEGHKLETKVTKDTMPTWIAFGCYLMIGLGTLMGGWKIVKTMGTKITKVTPLEGVCSETAGALTLFTVSQMGVPVSTTHTITGSIIGVGATKRLSAVRWGVTISLLWAWVLTIPVSAIIAAIIYFITTLFV</sequence>
<feature type="transmembrane region" description="Helical" evidence="6">
    <location>
        <begin position="130"/>
        <end position="152"/>
    </location>
</feature>
<feature type="transmembrane region" description="Helical" evidence="6">
    <location>
        <begin position="430"/>
        <end position="451"/>
    </location>
</feature>
<accession>A0ABX0I648</accession>
<feature type="transmembrane region" description="Helical" evidence="6">
    <location>
        <begin position="513"/>
        <end position="538"/>
    </location>
</feature>
<protein>
    <recommendedName>
        <fullName evidence="6">Phosphate transporter</fullName>
    </recommendedName>
</protein>
<evidence type="ECO:0000256" key="3">
    <source>
        <dbReference type="ARBA" id="ARBA00022692"/>
    </source>
</evidence>
<feature type="transmembrane region" description="Helical" evidence="6">
    <location>
        <begin position="69"/>
        <end position="92"/>
    </location>
</feature>
<evidence type="ECO:0000256" key="6">
    <source>
        <dbReference type="RuleBase" id="RU363058"/>
    </source>
</evidence>
<keyword evidence="8" id="KW-1185">Reference proteome</keyword>
<name>A0ABX0I648_9FLAO</name>
<dbReference type="EMBL" id="JAAJBT010000004">
    <property type="protein sequence ID" value="NHM02171.1"/>
    <property type="molecule type" value="Genomic_DNA"/>
</dbReference>
<feature type="transmembrane region" description="Helical" evidence="6">
    <location>
        <begin position="104"/>
        <end position="123"/>
    </location>
</feature>
<comment type="caution">
    <text evidence="7">The sequence shown here is derived from an EMBL/GenBank/DDBJ whole genome shotgun (WGS) entry which is preliminary data.</text>
</comment>
<dbReference type="RefSeq" id="WP_166077269.1">
    <property type="nucleotide sequence ID" value="NZ_JAAJBT010000004.1"/>
</dbReference>
<keyword evidence="2 6" id="KW-0813">Transport</keyword>
<comment type="similarity">
    <text evidence="6">Belongs to the inorganic phosphate transporter (PiT) (TC 2.A.20) family.</text>
</comment>
<keyword evidence="3 6" id="KW-0812">Transmembrane</keyword>
<evidence type="ECO:0000256" key="5">
    <source>
        <dbReference type="ARBA" id="ARBA00023136"/>
    </source>
</evidence>
<proteinExistence type="inferred from homology"/>
<dbReference type="InterPro" id="IPR001204">
    <property type="entry name" value="Phos_transporter"/>
</dbReference>
<dbReference type="PANTHER" id="PTHR11101:SF80">
    <property type="entry name" value="PHOSPHATE TRANSPORTER"/>
    <property type="match status" value="1"/>
</dbReference>
<gene>
    <name evidence="7" type="ORF">G4D72_08615</name>
</gene>
<comment type="subcellular location">
    <subcellularLocation>
        <location evidence="1 6">Membrane</location>
        <topology evidence="1 6">Multi-pass membrane protein</topology>
    </subcellularLocation>
</comment>